<sequence>MKFILIFSIIEKNQQDYEKLQNEIEKLEFTLVNVQVFFKDQYYVENVNVDDRGTNETFVTKTNVTEEEAPKLLKDIQAKIKENFVLKVPNSITLLNNDYKILGSNNNYPEDGEDN</sequence>
<reference evidence="1 2" key="1">
    <citation type="submission" date="2018-03" db="EMBL/GenBank/DDBJ databases">
        <title>Genome sequence of Clostridium vincentii DSM 10228.</title>
        <authorList>
            <person name="Poehlein A."/>
            <person name="Daniel R."/>
        </authorList>
    </citation>
    <scope>NUCLEOTIDE SEQUENCE [LARGE SCALE GENOMIC DNA]</scope>
    <source>
        <strain evidence="1 2">DSM 10228</strain>
    </source>
</reference>
<dbReference type="AlphaFoldDB" id="A0A2T0BC48"/>
<dbReference type="Proteomes" id="UP000239471">
    <property type="component" value="Unassembled WGS sequence"/>
</dbReference>
<organism evidence="1 2">
    <name type="scientific">Clostridium vincentii</name>
    <dbReference type="NCBI Taxonomy" id="52704"/>
    <lineage>
        <taxon>Bacteria</taxon>
        <taxon>Bacillati</taxon>
        <taxon>Bacillota</taxon>
        <taxon>Clostridia</taxon>
        <taxon>Eubacteriales</taxon>
        <taxon>Clostridiaceae</taxon>
        <taxon>Clostridium</taxon>
    </lineage>
</organism>
<comment type="caution">
    <text evidence="1">The sequence shown here is derived from an EMBL/GenBank/DDBJ whole genome shotgun (WGS) entry which is preliminary data.</text>
</comment>
<gene>
    <name evidence="1" type="ORF">CLVI_25380</name>
</gene>
<dbReference type="RefSeq" id="WP_106060469.1">
    <property type="nucleotide sequence ID" value="NZ_PVXQ01000030.1"/>
</dbReference>
<evidence type="ECO:0000313" key="1">
    <source>
        <dbReference type="EMBL" id="PRR81415.1"/>
    </source>
</evidence>
<accession>A0A2T0BC48</accession>
<keyword evidence="2" id="KW-1185">Reference proteome</keyword>
<evidence type="ECO:0000313" key="2">
    <source>
        <dbReference type="Proteomes" id="UP000239471"/>
    </source>
</evidence>
<dbReference type="EMBL" id="PVXQ01000030">
    <property type="protein sequence ID" value="PRR81415.1"/>
    <property type="molecule type" value="Genomic_DNA"/>
</dbReference>
<name>A0A2T0BC48_9CLOT</name>
<protein>
    <submittedName>
        <fullName evidence="1">Uncharacterized protein</fullName>
    </submittedName>
</protein>
<proteinExistence type="predicted"/>